<dbReference type="Pfam" id="PF14223">
    <property type="entry name" value="Retrotran_gag_2"/>
    <property type="match status" value="1"/>
</dbReference>
<accession>A0A8T3BZM2</accession>
<evidence type="ECO:0000313" key="3">
    <source>
        <dbReference type="EMBL" id="KAI0523208.1"/>
    </source>
</evidence>
<dbReference type="PANTHER" id="PTHR47481">
    <property type="match status" value="1"/>
</dbReference>
<dbReference type="EMBL" id="JAGYWB010000005">
    <property type="protein sequence ID" value="KAI0523208.1"/>
    <property type="molecule type" value="Genomic_DNA"/>
</dbReference>
<keyword evidence="4" id="KW-1185">Reference proteome</keyword>
<reference evidence="3" key="1">
    <citation type="journal article" date="2022" name="Front. Genet.">
        <title>Chromosome-Scale Assembly of the Dendrobium nobile Genome Provides Insights Into the Molecular Mechanism of the Biosynthesis of the Medicinal Active Ingredient of Dendrobium.</title>
        <authorList>
            <person name="Xu Q."/>
            <person name="Niu S.-C."/>
            <person name="Li K.-L."/>
            <person name="Zheng P.-J."/>
            <person name="Zhang X.-J."/>
            <person name="Jia Y."/>
            <person name="Liu Y."/>
            <person name="Niu Y.-X."/>
            <person name="Yu L.-H."/>
            <person name="Chen D.-F."/>
            <person name="Zhang G.-Q."/>
        </authorList>
    </citation>
    <scope>NUCLEOTIDE SEQUENCE</scope>
    <source>
        <tissue evidence="3">Leaf</tissue>
    </source>
</reference>
<feature type="domain" description="Retrovirus-related Pol polyprotein from transposon TNT 1-94-like beta-barrel" evidence="2">
    <location>
        <begin position="316"/>
        <end position="394"/>
    </location>
</feature>
<dbReference type="Proteomes" id="UP000829196">
    <property type="component" value="Unassembled WGS sequence"/>
</dbReference>
<protein>
    <recommendedName>
        <fullName evidence="2">Retrovirus-related Pol polyprotein from transposon TNT 1-94-like beta-barrel domain-containing protein</fullName>
    </recommendedName>
</protein>
<dbReference type="InterPro" id="IPR054722">
    <property type="entry name" value="PolX-like_BBD"/>
</dbReference>
<organism evidence="3 4">
    <name type="scientific">Dendrobium nobile</name>
    <name type="common">Orchid</name>
    <dbReference type="NCBI Taxonomy" id="94219"/>
    <lineage>
        <taxon>Eukaryota</taxon>
        <taxon>Viridiplantae</taxon>
        <taxon>Streptophyta</taxon>
        <taxon>Embryophyta</taxon>
        <taxon>Tracheophyta</taxon>
        <taxon>Spermatophyta</taxon>
        <taxon>Magnoliopsida</taxon>
        <taxon>Liliopsida</taxon>
        <taxon>Asparagales</taxon>
        <taxon>Orchidaceae</taxon>
        <taxon>Epidendroideae</taxon>
        <taxon>Malaxideae</taxon>
        <taxon>Dendrobiinae</taxon>
        <taxon>Dendrobium</taxon>
    </lineage>
</organism>
<name>A0A8T3BZM2_DENNO</name>
<dbReference type="Pfam" id="PF22936">
    <property type="entry name" value="Pol_BBD"/>
    <property type="match status" value="1"/>
</dbReference>
<feature type="region of interest" description="Disordered" evidence="1">
    <location>
        <begin position="241"/>
        <end position="261"/>
    </location>
</feature>
<comment type="caution">
    <text evidence="3">The sequence shown here is derived from an EMBL/GenBank/DDBJ whole genome shotgun (WGS) entry which is preliminary data.</text>
</comment>
<sequence length="439" mass="48443">MAHQDSAASSIGVSTNSVSMPSLIPPALKFVISNLKLLVPHALTPDNFPIWSTQIAKLFKVNGFASFLDSSFAQENDDPNQDPQIRRITDQNLATAMCSTISPAVLPYVIHLESTSDIWTTLHTIFQSSNRSKVIQLKNELHNISMQNISMTQYLTEIKKIVDQISSAGLSVDPEDVIIYILNGLPPEYLPFTTTIRTMQSPLSLDTLYALLMSKEIHLKTATLKYPKLPDTQSALYTIRSRSRRGRGRSGHEQLPTNKPSQNSGVICKIFKKKGHLADACWHRLNINYVPNTANASSKQNTALVANNDSNSAVDWYIDSGASAHMTNTIDNMDVYNTYKGTDSVTIGDGRSVPIGHTGSGLLPTPTSKLILSRLLHIPNLSYNLLSISNLVKDNPISIIFDETGFVFLRIGRPTKSFSKDRVAMACTKSQANLRRTLL</sequence>
<evidence type="ECO:0000256" key="1">
    <source>
        <dbReference type="SAM" id="MobiDB-lite"/>
    </source>
</evidence>
<dbReference type="PANTHER" id="PTHR47481:SF31">
    <property type="entry name" value="OS01G0873500 PROTEIN"/>
    <property type="match status" value="1"/>
</dbReference>
<evidence type="ECO:0000313" key="4">
    <source>
        <dbReference type="Proteomes" id="UP000829196"/>
    </source>
</evidence>
<evidence type="ECO:0000259" key="2">
    <source>
        <dbReference type="Pfam" id="PF22936"/>
    </source>
</evidence>
<dbReference type="OrthoDB" id="1845088at2759"/>
<proteinExistence type="predicted"/>
<gene>
    <name evidence="3" type="ORF">KFK09_005602</name>
</gene>
<dbReference type="AlphaFoldDB" id="A0A8T3BZM2"/>